<evidence type="ECO:0000256" key="6">
    <source>
        <dbReference type="ARBA" id="ARBA00022737"/>
    </source>
</evidence>
<organism evidence="12 13">
    <name type="scientific">Dipteronia sinensis</name>
    <dbReference type="NCBI Taxonomy" id="43782"/>
    <lineage>
        <taxon>Eukaryota</taxon>
        <taxon>Viridiplantae</taxon>
        <taxon>Streptophyta</taxon>
        <taxon>Embryophyta</taxon>
        <taxon>Tracheophyta</taxon>
        <taxon>Spermatophyta</taxon>
        <taxon>Magnoliopsida</taxon>
        <taxon>eudicotyledons</taxon>
        <taxon>Gunneridae</taxon>
        <taxon>Pentapetalae</taxon>
        <taxon>rosids</taxon>
        <taxon>malvids</taxon>
        <taxon>Sapindales</taxon>
        <taxon>Sapindaceae</taxon>
        <taxon>Hippocastanoideae</taxon>
        <taxon>Acereae</taxon>
        <taxon>Dipteronia</taxon>
    </lineage>
</organism>
<evidence type="ECO:0000256" key="2">
    <source>
        <dbReference type="ARBA" id="ARBA00009592"/>
    </source>
</evidence>
<dbReference type="InterPro" id="IPR051824">
    <property type="entry name" value="LRR_Rcpt-Like_S/T_Kinase"/>
</dbReference>
<dbReference type="InterPro" id="IPR032675">
    <property type="entry name" value="LRR_dom_sf"/>
</dbReference>
<dbReference type="InterPro" id="IPR001245">
    <property type="entry name" value="Ser-Thr/Tyr_kinase_cat_dom"/>
</dbReference>
<dbReference type="FunFam" id="3.80.10.10:FF:000041">
    <property type="entry name" value="LRR receptor-like serine/threonine-protein kinase ERECTA"/>
    <property type="match status" value="1"/>
</dbReference>
<evidence type="ECO:0000256" key="3">
    <source>
        <dbReference type="ARBA" id="ARBA00022614"/>
    </source>
</evidence>
<dbReference type="Pfam" id="PF07714">
    <property type="entry name" value="PK_Tyr_Ser-Thr"/>
    <property type="match status" value="1"/>
</dbReference>
<dbReference type="Gene3D" id="1.10.510.10">
    <property type="entry name" value="Transferase(Phosphotransferase) domain 1"/>
    <property type="match status" value="1"/>
</dbReference>
<dbReference type="SUPFAM" id="SSF56112">
    <property type="entry name" value="Protein kinase-like (PK-like)"/>
    <property type="match status" value="1"/>
</dbReference>
<dbReference type="Gene3D" id="3.30.200.20">
    <property type="entry name" value="Phosphorylase Kinase, domain 1"/>
    <property type="match status" value="1"/>
</dbReference>
<dbReference type="InterPro" id="IPR055414">
    <property type="entry name" value="LRR_R13L4/SHOC2-like"/>
</dbReference>
<comment type="subcellular location">
    <subcellularLocation>
        <location evidence="1">Membrane</location>
        <topology evidence="1">Single-pass type I membrane protein</topology>
    </subcellularLocation>
</comment>
<dbReference type="SUPFAM" id="SSF52058">
    <property type="entry name" value="L domain-like"/>
    <property type="match status" value="1"/>
</dbReference>
<keyword evidence="8 10" id="KW-0472">Membrane</keyword>
<evidence type="ECO:0000256" key="5">
    <source>
        <dbReference type="ARBA" id="ARBA00022729"/>
    </source>
</evidence>
<dbReference type="GO" id="GO:0004674">
    <property type="term" value="F:protein serine/threonine kinase activity"/>
    <property type="evidence" value="ECO:0007669"/>
    <property type="project" value="UniProtKB-EC"/>
</dbReference>
<dbReference type="Pfam" id="PF23598">
    <property type="entry name" value="LRR_14"/>
    <property type="match status" value="1"/>
</dbReference>
<accession>A0AAE0EHK7</accession>
<keyword evidence="6" id="KW-0677">Repeat</keyword>
<evidence type="ECO:0000256" key="10">
    <source>
        <dbReference type="SAM" id="Phobius"/>
    </source>
</evidence>
<dbReference type="PANTHER" id="PTHR48006:SF84">
    <property type="entry name" value="REPEAT TRANSMEMBRANE PROTEIN KINASE, PUTATIVE, EXPRESSED-RELATED"/>
    <property type="match status" value="1"/>
</dbReference>
<evidence type="ECO:0000313" key="12">
    <source>
        <dbReference type="EMBL" id="KAK3228621.1"/>
    </source>
</evidence>
<gene>
    <name evidence="12" type="ORF">Dsin_000502</name>
</gene>
<dbReference type="PROSITE" id="PS50011">
    <property type="entry name" value="PROTEIN_KINASE_DOM"/>
    <property type="match status" value="1"/>
</dbReference>
<dbReference type="GO" id="GO:0005524">
    <property type="term" value="F:ATP binding"/>
    <property type="evidence" value="ECO:0007669"/>
    <property type="project" value="InterPro"/>
</dbReference>
<evidence type="ECO:0000256" key="9">
    <source>
        <dbReference type="ARBA" id="ARBA00023180"/>
    </source>
</evidence>
<feature type="domain" description="Protein kinase" evidence="11">
    <location>
        <begin position="472"/>
        <end position="718"/>
    </location>
</feature>
<name>A0AAE0EHK7_9ROSI</name>
<dbReference type="EMBL" id="JANJYJ010000001">
    <property type="protein sequence ID" value="KAK3228621.1"/>
    <property type="molecule type" value="Genomic_DNA"/>
</dbReference>
<keyword evidence="3" id="KW-0433">Leucine-rich repeat</keyword>
<keyword evidence="4 10" id="KW-0812">Transmembrane</keyword>
<evidence type="ECO:0000256" key="4">
    <source>
        <dbReference type="ARBA" id="ARBA00022692"/>
    </source>
</evidence>
<keyword evidence="5" id="KW-0732">Signal</keyword>
<keyword evidence="7 10" id="KW-1133">Transmembrane helix</keyword>
<protein>
    <recommendedName>
        <fullName evidence="11">Protein kinase domain-containing protein</fullName>
    </recommendedName>
</protein>
<dbReference type="AlphaFoldDB" id="A0AAE0EHK7"/>
<dbReference type="InterPro" id="IPR000719">
    <property type="entry name" value="Prot_kinase_dom"/>
</dbReference>
<dbReference type="SMART" id="SM00369">
    <property type="entry name" value="LRR_TYP"/>
    <property type="match status" value="4"/>
</dbReference>
<sequence length="718" mass="79653">MKVASSAMDTPFFDYFMAAIRIWKLLNHPPFLSSFNNSTTDLCNIEPTPSLTIVCYQDNLTQLHILGNNNNNNGGGTNGIQQNVSSDSFFITLGVLPSLKVLSLVSLALWGQLPASIGQLSSLEILNLTSNYLSGTIPVQLSRLTNLQTLVIDHNNFNGSIPGWLSSLQNLSVVSLKNNSISGVLPNSLKDLQTLRVVSLSSNHLSGEVPDLQNLTNLQVLDLHDNYFGPHFPSFQLHNKLVTLVLKNNRFQFGIPAELGSYHQLQKLDISLNGFAGPFLPSVLSLPSITHLDIHGNKLSGMLFKNMSCSSTTTLDYVDLSSNLLSGDLPTCLLQRDVLYSRNCLSNQEQVQNPSKFCHNEPHDKQKSSKTPCPKSVLASSMVGGTVGGIAFLGIGLLVFRKFHDKTRVKAPSTRLTMENVSTFNTVKLLSDASNFFFSSALFLCYYDHRSCFINFFDEYGIAELKEARNNFDASSLMSEGSHGQMYRGKLTDGTLVAIRSLRMRKGYNSQIYTHHIKLISKLRHSHLVSALGHCLAYDTDASSYSNIYLIFEFVPYGTLRSSKGPKLTWIQRIAAAIGVAKGIQFLHRGNAVVSFSGRKSNFLTRVQNEDKSDVYDIGVILLEIIVGRPIMSQNEVFIAKDLLQLSITKDDVARKSIVDPEVKNECSDESLKRVMELCVMCLSNQPTHRPSIEDILWNLQFATQVQNSTHNNNQELV</sequence>
<dbReference type="GO" id="GO:0016020">
    <property type="term" value="C:membrane"/>
    <property type="evidence" value="ECO:0007669"/>
    <property type="project" value="UniProtKB-SubCell"/>
</dbReference>
<evidence type="ECO:0000259" key="11">
    <source>
        <dbReference type="PROSITE" id="PS50011"/>
    </source>
</evidence>
<comment type="similarity">
    <text evidence="2">Belongs to the RLP family.</text>
</comment>
<evidence type="ECO:0000256" key="1">
    <source>
        <dbReference type="ARBA" id="ARBA00004479"/>
    </source>
</evidence>
<evidence type="ECO:0000256" key="8">
    <source>
        <dbReference type="ARBA" id="ARBA00023136"/>
    </source>
</evidence>
<dbReference type="Proteomes" id="UP001281410">
    <property type="component" value="Unassembled WGS sequence"/>
</dbReference>
<proteinExistence type="inferred from homology"/>
<keyword evidence="13" id="KW-1185">Reference proteome</keyword>
<evidence type="ECO:0000313" key="13">
    <source>
        <dbReference type="Proteomes" id="UP001281410"/>
    </source>
</evidence>
<dbReference type="InterPro" id="IPR011009">
    <property type="entry name" value="Kinase-like_dom_sf"/>
</dbReference>
<comment type="caution">
    <text evidence="12">The sequence shown here is derived from an EMBL/GenBank/DDBJ whole genome shotgun (WGS) entry which is preliminary data.</text>
</comment>
<keyword evidence="9" id="KW-0325">Glycoprotein</keyword>
<feature type="transmembrane region" description="Helical" evidence="10">
    <location>
        <begin position="377"/>
        <end position="400"/>
    </location>
</feature>
<reference evidence="12" key="1">
    <citation type="journal article" date="2023" name="Plant J.">
        <title>Genome sequences and population genomics provide insights into the demographic history, inbreeding, and mutation load of two 'living fossil' tree species of Dipteronia.</title>
        <authorList>
            <person name="Feng Y."/>
            <person name="Comes H.P."/>
            <person name="Chen J."/>
            <person name="Zhu S."/>
            <person name="Lu R."/>
            <person name="Zhang X."/>
            <person name="Li P."/>
            <person name="Qiu J."/>
            <person name="Olsen K.M."/>
            <person name="Qiu Y."/>
        </authorList>
    </citation>
    <scope>NUCLEOTIDE SEQUENCE</scope>
    <source>
        <strain evidence="12">NBL</strain>
    </source>
</reference>
<dbReference type="InterPro" id="IPR003591">
    <property type="entry name" value="Leu-rich_rpt_typical-subtyp"/>
</dbReference>
<dbReference type="Gene3D" id="3.80.10.10">
    <property type="entry name" value="Ribonuclease Inhibitor"/>
    <property type="match status" value="3"/>
</dbReference>
<dbReference type="PANTHER" id="PTHR48006">
    <property type="entry name" value="LEUCINE-RICH REPEAT-CONTAINING PROTEIN DDB_G0281931-RELATED"/>
    <property type="match status" value="1"/>
</dbReference>
<evidence type="ECO:0000256" key="7">
    <source>
        <dbReference type="ARBA" id="ARBA00022989"/>
    </source>
</evidence>